<evidence type="ECO:0000256" key="7">
    <source>
        <dbReference type="ARBA" id="ARBA00023065"/>
    </source>
</evidence>
<dbReference type="InterPro" id="IPR006153">
    <property type="entry name" value="Cation/H_exchanger_TM"/>
</dbReference>
<feature type="transmembrane region" description="Helical" evidence="9">
    <location>
        <begin position="305"/>
        <end position="326"/>
    </location>
</feature>
<feature type="transmembrane region" description="Helical" evidence="9">
    <location>
        <begin position="192"/>
        <end position="209"/>
    </location>
</feature>
<evidence type="ECO:0000313" key="11">
    <source>
        <dbReference type="EMBL" id="GAL85350.1"/>
    </source>
</evidence>
<feature type="transmembrane region" description="Helical" evidence="9">
    <location>
        <begin position="215"/>
        <end position="233"/>
    </location>
</feature>
<keyword evidence="8 9" id="KW-0472">Membrane</keyword>
<gene>
    <name evidence="11" type="ORF">MYP_2579</name>
</gene>
<dbReference type="GO" id="GO:0015297">
    <property type="term" value="F:antiporter activity"/>
    <property type="evidence" value="ECO:0007669"/>
    <property type="project" value="UniProtKB-KW"/>
</dbReference>
<dbReference type="RefSeq" id="WP_231570038.1">
    <property type="nucleotide sequence ID" value="NZ_BBLT01000004.1"/>
</dbReference>
<name>A0A098LEL0_9BACT</name>
<feature type="domain" description="Cation/H+ exchanger transmembrane" evidence="10">
    <location>
        <begin position="1"/>
        <end position="351"/>
    </location>
</feature>
<dbReference type="NCBIfam" id="NF003716">
    <property type="entry name" value="PRK05326.1-3"/>
    <property type="match status" value="1"/>
</dbReference>
<evidence type="ECO:0000259" key="10">
    <source>
        <dbReference type="Pfam" id="PF00999"/>
    </source>
</evidence>
<keyword evidence="7" id="KW-0406">Ion transport</keyword>
<keyword evidence="6 9" id="KW-1133">Transmembrane helix</keyword>
<dbReference type="PANTHER" id="PTHR32507:SF7">
    <property type="entry name" value="K(+)_H(+) ANTIPORTER NHAP2"/>
    <property type="match status" value="1"/>
</dbReference>
<evidence type="ECO:0000256" key="3">
    <source>
        <dbReference type="ARBA" id="ARBA00022449"/>
    </source>
</evidence>
<dbReference type="GO" id="GO:1902600">
    <property type="term" value="P:proton transmembrane transport"/>
    <property type="evidence" value="ECO:0007669"/>
    <property type="project" value="InterPro"/>
</dbReference>
<evidence type="ECO:0000256" key="8">
    <source>
        <dbReference type="ARBA" id="ARBA00023136"/>
    </source>
</evidence>
<evidence type="ECO:0000256" key="5">
    <source>
        <dbReference type="ARBA" id="ARBA00022692"/>
    </source>
</evidence>
<feature type="transmembrane region" description="Helical" evidence="9">
    <location>
        <begin position="161"/>
        <end position="180"/>
    </location>
</feature>
<dbReference type="NCBIfam" id="NF003715">
    <property type="entry name" value="PRK05326.1-2"/>
    <property type="match status" value="1"/>
</dbReference>
<feature type="transmembrane region" description="Helical" evidence="9">
    <location>
        <begin position="59"/>
        <end position="84"/>
    </location>
</feature>
<evidence type="ECO:0000256" key="4">
    <source>
        <dbReference type="ARBA" id="ARBA00022475"/>
    </source>
</evidence>
<evidence type="ECO:0000256" key="2">
    <source>
        <dbReference type="ARBA" id="ARBA00022448"/>
    </source>
</evidence>
<comment type="caution">
    <text evidence="11">The sequence shown here is derived from an EMBL/GenBank/DDBJ whole genome shotgun (WGS) entry which is preliminary data.</text>
</comment>
<evidence type="ECO:0000256" key="6">
    <source>
        <dbReference type="ARBA" id="ARBA00022989"/>
    </source>
</evidence>
<feature type="transmembrane region" description="Helical" evidence="9">
    <location>
        <begin position="269"/>
        <end position="293"/>
    </location>
</feature>
<feature type="transmembrane region" description="Helical" evidence="9">
    <location>
        <begin position="245"/>
        <end position="263"/>
    </location>
</feature>
<dbReference type="Pfam" id="PF00999">
    <property type="entry name" value="Na_H_Exchanger"/>
    <property type="match status" value="1"/>
</dbReference>
<keyword evidence="4" id="KW-1003">Cell membrane</keyword>
<proteinExistence type="predicted"/>
<feature type="transmembrane region" description="Helical" evidence="9">
    <location>
        <begin position="332"/>
        <end position="354"/>
    </location>
</feature>
<dbReference type="PANTHER" id="PTHR32507">
    <property type="entry name" value="NA(+)/H(+) ANTIPORTER 1"/>
    <property type="match status" value="1"/>
</dbReference>
<evidence type="ECO:0000256" key="9">
    <source>
        <dbReference type="SAM" id="Phobius"/>
    </source>
</evidence>
<evidence type="ECO:0000313" key="12">
    <source>
        <dbReference type="Proteomes" id="UP000030185"/>
    </source>
</evidence>
<evidence type="ECO:0000256" key="1">
    <source>
        <dbReference type="ARBA" id="ARBA00004651"/>
    </source>
</evidence>
<dbReference type="Proteomes" id="UP000030185">
    <property type="component" value="Unassembled WGS sequence"/>
</dbReference>
<dbReference type="AlphaFoldDB" id="A0A098LEL0"/>
<keyword evidence="3" id="KW-0050">Antiport</keyword>
<keyword evidence="2" id="KW-0813">Transport</keyword>
<dbReference type="InterPro" id="IPR038770">
    <property type="entry name" value="Na+/solute_symporter_sf"/>
</dbReference>
<accession>A0A098LEL0</accession>
<dbReference type="EMBL" id="BBLT01000004">
    <property type="protein sequence ID" value="GAL85350.1"/>
    <property type="molecule type" value="Genomic_DNA"/>
</dbReference>
<reference evidence="11 12" key="1">
    <citation type="submission" date="2014-09" db="EMBL/GenBank/DDBJ databases">
        <title>Sporocytophaga myxococcoides PG-01 genome sequencing.</title>
        <authorList>
            <person name="Liu L."/>
            <person name="Gao P.J."/>
            <person name="Chen G.J."/>
            <person name="Wang L.S."/>
        </authorList>
    </citation>
    <scope>NUCLEOTIDE SEQUENCE [LARGE SCALE GENOMIC DNA]</scope>
    <source>
        <strain evidence="11 12">PG-01</strain>
    </source>
</reference>
<dbReference type="STRING" id="153721.MYP_2579"/>
<keyword evidence="12" id="KW-1185">Reference proteome</keyword>
<dbReference type="Gene3D" id="1.20.1530.20">
    <property type="match status" value="1"/>
</dbReference>
<organism evidence="11 12">
    <name type="scientific">Sporocytophaga myxococcoides</name>
    <dbReference type="NCBI Taxonomy" id="153721"/>
    <lineage>
        <taxon>Bacteria</taxon>
        <taxon>Pseudomonadati</taxon>
        <taxon>Bacteroidota</taxon>
        <taxon>Cytophagia</taxon>
        <taxon>Cytophagales</taxon>
        <taxon>Cytophagaceae</taxon>
        <taxon>Sporocytophaga</taxon>
    </lineage>
</organism>
<sequence length="355" mass="38316">MPVLLIFIGTGMLAGSEGLGGLSFDNASVAQNVGIISLIFILFSGGLDTNWSKTKPVLWSSLSLSTLGVLITTCSVGAFVHFLFNLQWAQAFLLGVVVLSTDAAAVFSILSLSNCNLKGKVKPSLEVESGTNDPMAIFLTISLISFITNSSTSYIEFFELFILQMGLGFLIGFSAGRLMVAIINNIRFPIEGVYIVFVLAFSVLIYSFTAKAEGSGFLAVYVAGVVVNNYEVVHKRAIYRFFDGLAWLSQTGMFITLGLLVFPSKLVPVMFTGILVSVFLIVLARPLSVFISLAMSEFNFREKLLISWVGLRGAVPVILATFPLLAGIKEAGWIFNLVFFIVLSSAIVQGGAYLL</sequence>
<protein>
    <submittedName>
        <fullName evidence="11">Potassium/proton antiporter</fullName>
    </submittedName>
</protein>
<keyword evidence="5 9" id="KW-0812">Transmembrane</keyword>
<feature type="transmembrane region" description="Helical" evidence="9">
    <location>
        <begin position="28"/>
        <end position="47"/>
    </location>
</feature>
<dbReference type="eggNOG" id="COG3263">
    <property type="taxonomic scope" value="Bacteria"/>
</dbReference>
<feature type="transmembrane region" description="Helical" evidence="9">
    <location>
        <begin position="90"/>
        <end position="113"/>
    </location>
</feature>
<comment type="subcellular location">
    <subcellularLocation>
        <location evidence="1">Cell membrane</location>
        <topology evidence="1">Multi-pass membrane protein</topology>
    </subcellularLocation>
</comment>
<dbReference type="GO" id="GO:0005886">
    <property type="term" value="C:plasma membrane"/>
    <property type="evidence" value="ECO:0007669"/>
    <property type="project" value="UniProtKB-SubCell"/>
</dbReference>